<dbReference type="Gramene" id="ERM94553">
    <property type="protein sequence ID" value="ERM94553"/>
    <property type="gene ID" value="AMTR_s00010p00266780"/>
</dbReference>
<dbReference type="KEGG" id="atr:18422035"/>
<feature type="domain" description="SET" evidence="1">
    <location>
        <begin position="173"/>
        <end position="364"/>
    </location>
</feature>
<dbReference type="OrthoDB" id="1028014at2759"/>
<proteinExistence type="predicted"/>
<dbReference type="Proteomes" id="UP000017836">
    <property type="component" value="Unassembled WGS sequence"/>
</dbReference>
<evidence type="ECO:0000313" key="3">
    <source>
        <dbReference type="Proteomes" id="UP000017836"/>
    </source>
</evidence>
<dbReference type="SUPFAM" id="SSF48452">
    <property type="entry name" value="TPR-like"/>
    <property type="match status" value="1"/>
</dbReference>
<dbReference type="PROSITE" id="PS50280">
    <property type="entry name" value="SET"/>
    <property type="match status" value="1"/>
</dbReference>
<dbReference type="InterPro" id="IPR019734">
    <property type="entry name" value="TPR_rpt"/>
</dbReference>
<dbReference type="InterPro" id="IPR011990">
    <property type="entry name" value="TPR-like_helical_dom_sf"/>
</dbReference>
<dbReference type="EMBL" id="KI397513">
    <property type="protein sequence ID" value="ERM94553.1"/>
    <property type="molecule type" value="Genomic_DNA"/>
</dbReference>
<gene>
    <name evidence="2" type="ORF">AMTR_s00010p00266780</name>
</gene>
<accession>W1NGD2</accession>
<dbReference type="InterPro" id="IPR053209">
    <property type="entry name" value="Gramillin-biosynth_MTr"/>
</dbReference>
<organism evidence="2 3">
    <name type="scientific">Amborella trichopoda</name>
    <dbReference type="NCBI Taxonomy" id="13333"/>
    <lineage>
        <taxon>Eukaryota</taxon>
        <taxon>Viridiplantae</taxon>
        <taxon>Streptophyta</taxon>
        <taxon>Embryophyta</taxon>
        <taxon>Tracheophyta</taxon>
        <taxon>Spermatophyta</taxon>
        <taxon>Magnoliopsida</taxon>
        <taxon>Amborellales</taxon>
        <taxon>Amborellaceae</taxon>
        <taxon>Amborella</taxon>
    </lineage>
</organism>
<keyword evidence="3" id="KW-1185">Reference proteome</keyword>
<dbReference type="PANTHER" id="PTHR47643">
    <property type="entry name" value="TPR DOMAIN PROTEIN (AFU_ORTHOLOGUE AFUA_5G12710)"/>
    <property type="match status" value="1"/>
</dbReference>
<dbReference type="SUPFAM" id="SSF82199">
    <property type="entry name" value="SET domain"/>
    <property type="match status" value="1"/>
</dbReference>
<dbReference type="Pfam" id="PF00856">
    <property type="entry name" value="SET"/>
    <property type="match status" value="1"/>
</dbReference>
<dbReference type="InterPro" id="IPR046341">
    <property type="entry name" value="SET_dom_sf"/>
</dbReference>
<dbReference type="SMART" id="SM00317">
    <property type="entry name" value="SET"/>
    <property type="match status" value="1"/>
</dbReference>
<protein>
    <recommendedName>
        <fullName evidence="1">SET domain-containing protein</fullName>
    </recommendedName>
</protein>
<evidence type="ECO:0000313" key="2">
    <source>
        <dbReference type="EMBL" id="ERM94553.1"/>
    </source>
</evidence>
<dbReference type="SMART" id="SM00028">
    <property type="entry name" value="TPR"/>
    <property type="match status" value="3"/>
</dbReference>
<dbReference type="STRING" id="13333.W1NGD2"/>
<dbReference type="CDD" id="cd20071">
    <property type="entry name" value="SET_SMYD"/>
    <property type="match status" value="1"/>
</dbReference>
<sequence>MELQEMQELRSRANELLLREEWKDCIHVYSKYIALCDGKISNKAQDTSDQEDLKLKKSLCLALSNRAEARLRSRDFVSALQDCSRALQMDKTHLKTLVCKGKISLEIDHYSEASECFQKALTHQTCNNQDEVQKLLERSRRLETQSRTGVYDLSDWVLGKFRGKAPELAEYLGPIQVQRSYNSGGGRGLFLTKNVDTGTLLFVSKPTAMGRAILPESGDHESARLIMWKDFVEKVHECISKSEKIRKMVYSLAAGEEEENLVVPDMELFRPDSENPLHVEQETSIDMDRIMKILDVNSLTEDGLSVKKLGRLGEDSYGVGLWILASFINHSCNPNARRVHIGDRMLVHASREIRAGEEVRFSYFDVLLPLTKRREFCKNWGFLCECDRCRIEEGCIDEMLELEREYESGLDPGEVVVKVEELILKGRREKGWGKRERWFFRASFWEVYWRVLESERLMRKWGRIIPSPQSLVDDAIMIFGDERVLRMAKEELKKVGGEKGVRVCRGLYGKIMKKKQAMRALLELSLCDESEKKVKLGD</sequence>
<dbReference type="HOGENOM" id="CLU_043087_0_0_1"/>
<dbReference type="Gene3D" id="1.25.40.10">
    <property type="entry name" value="Tetratricopeptide repeat domain"/>
    <property type="match status" value="1"/>
</dbReference>
<dbReference type="PANTHER" id="PTHR47643:SF2">
    <property type="entry name" value="TPR DOMAIN PROTEIN (AFU_ORTHOLOGUE AFUA_5G12710)"/>
    <property type="match status" value="1"/>
</dbReference>
<dbReference type="Gene3D" id="2.170.270.10">
    <property type="entry name" value="SET domain"/>
    <property type="match status" value="1"/>
</dbReference>
<dbReference type="AlphaFoldDB" id="W1NGD2"/>
<name>W1NGD2_AMBTC</name>
<dbReference type="eggNOG" id="KOG2084">
    <property type="taxonomic scope" value="Eukaryota"/>
</dbReference>
<evidence type="ECO:0000259" key="1">
    <source>
        <dbReference type="PROSITE" id="PS50280"/>
    </source>
</evidence>
<reference evidence="3" key="1">
    <citation type="journal article" date="2013" name="Science">
        <title>The Amborella genome and the evolution of flowering plants.</title>
        <authorList>
            <consortium name="Amborella Genome Project"/>
        </authorList>
    </citation>
    <scope>NUCLEOTIDE SEQUENCE [LARGE SCALE GENOMIC DNA]</scope>
</reference>
<dbReference type="OMA" id="FAYFDPL"/>
<dbReference type="InterPro" id="IPR001214">
    <property type="entry name" value="SET_dom"/>
</dbReference>